<organism evidence="1 2">
    <name type="scientific">Hypoxylon rubiginosum</name>
    <dbReference type="NCBI Taxonomy" id="110542"/>
    <lineage>
        <taxon>Eukaryota</taxon>
        <taxon>Fungi</taxon>
        <taxon>Dikarya</taxon>
        <taxon>Ascomycota</taxon>
        <taxon>Pezizomycotina</taxon>
        <taxon>Sordariomycetes</taxon>
        <taxon>Xylariomycetidae</taxon>
        <taxon>Xylariales</taxon>
        <taxon>Hypoxylaceae</taxon>
        <taxon>Hypoxylon</taxon>
    </lineage>
</organism>
<name>A0ACC0CUZ8_9PEZI</name>
<dbReference type="Proteomes" id="UP001497680">
    <property type="component" value="Unassembled WGS sequence"/>
</dbReference>
<sequence length="382" mass="40747">MPSRDNASAPNLQTAVVQGYETECAQNAVSLVISHNVAVPALDSEYHVRVKVLAVALNHCDYKMVQSFPTPNSMAGCDFCGIVIEKGTEAVLGVGTRVCGAVFPYDRPNPGDVSRIHSGAFAQFVAADSRLLLRVPETWSNLEGAALGAVGWCTIALAISDLDALALPAFPSKPTDEKEPVLVYGGATATGTMACQLLMLSGYTPVAVTSPKSAALAIEYGASGTASYISPTCVESLRRQAVTPIRHALDCITSAESAAACFAALARTGGRYACVEILQDCWQTRRAVRVKEVMGYEAFGRRIQLGPEETNPTTYTRTANPAAFATCARWAVEVQKLLDEGFIKHHPIREVDGRWEGIIIGLRMLQAGEVRGQKLVVQMGAA</sequence>
<evidence type="ECO:0000313" key="2">
    <source>
        <dbReference type="Proteomes" id="UP001497680"/>
    </source>
</evidence>
<proteinExistence type="predicted"/>
<dbReference type="EMBL" id="MU394339">
    <property type="protein sequence ID" value="KAI6084262.1"/>
    <property type="molecule type" value="Genomic_DNA"/>
</dbReference>
<evidence type="ECO:0000313" key="1">
    <source>
        <dbReference type="EMBL" id="KAI6084262.1"/>
    </source>
</evidence>
<protein>
    <submittedName>
        <fullName evidence="1">Zinc binding dehydrogenase</fullName>
    </submittedName>
</protein>
<keyword evidence="2" id="KW-1185">Reference proteome</keyword>
<comment type="caution">
    <text evidence="1">The sequence shown here is derived from an EMBL/GenBank/DDBJ whole genome shotgun (WGS) entry which is preliminary data.</text>
</comment>
<accession>A0ACC0CUZ8</accession>
<reference evidence="1 2" key="1">
    <citation type="journal article" date="2022" name="New Phytol.">
        <title>Ecological generalism drives hyperdiversity of secondary metabolite gene clusters in xylarialean endophytes.</title>
        <authorList>
            <person name="Franco M.E.E."/>
            <person name="Wisecaver J.H."/>
            <person name="Arnold A.E."/>
            <person name="Ju Y.M."/>
            <person name="Slot J.C."/>
            <person name="Ahrendt S."/>
            <person name="Moore L.P."/>
            <person name="Eastman K.E."/>
            <person name="Scott K."/>
            <person name="Konkel Z."/>
            <person name="Mondo S.J."/>
            <person name="Kuo A."/>
            <person name="Hayes R.D."/>
            <person name="Haridas S."/>
            <person name="Andreopoulos B."/>
            <person name="Riley R."/>
            <person name="LaButti K."/>
            <person name="Pangilinan J."/>
            <person name="Lipzen A."/>
            <person name="Amirebrahimi M."/>
            <person name="Yan J."/>
            <person name="Adam C."/>
            <person name="Keymanesh K."/>
            <person name="Ng V."/>
            <person name="Louie K."/>
            <person name="Northen T."/>
            <person name="Drula E."/>
            <person name="Henrissat B."/>
            <person name="Hsieh H.M."/>
            <person name="Youens-Clark K."/>
            <person name="Lutzoni F."/>
            <person name="Miadlikowska J."/>
            <person name="Eastwood D.C."/>
            <person name="Hamelin R.C."/>
            <person name="Grigoriev I.V."/>
            <person name="U'Ren J.M."/>
        </authorList>
    </citation>
    <scope>NUCLEOTIDE SEQUENCE [LARGE SCALE GENOMIC DNA]</scope>
    <source>
        <strain evidence="1 2">ER1909</strain>
    </source>
</reference>
<gene>
    <name evidence="1" type="ORF">F4821DRAFT_175762</name>
</gene>